<sequence>MNPAIVIVFSCMAVLAQGAAIVDPTRAPWGLFGGASGPLGSAGAFGANAWPFSLFGSSRATLAGAALRSSAIGGLGFGAEPFGTIGARAALAEEALKSSAIGGVGFGAEPFGAIGARAALAGGALRSSAIGGLGFGGEPFSTIGARAAIAMDAAALSPFGIEKLGLGAGPFDVVGDSRCIGEACIFAPVSKCIGGECANVLAENQVRQVEVQKQLQDQLELQNAQFVQQQQLLNEQKRLQQERILSGEAALTQQAVEQEAQLEEQRAFVDAAQRLQRAQLLEQMKTAQINLAASKGLWNSIRKTCTAEGCFLAPNSFMSPLVAGVF</sequence>
<reference evidence="2 3" key="1">
    <citation type="submission" date="2019-01" db="EMBL/GenBank/DDBJ databases">
        <authorList>
            <person name="Sayadi A."/>
        </authorList>
    </citation>
    <scope>NUCLEOTIDE SEQUENCE [LARGE SCALE GENOMIC DNA]</scope>
</reference>
<dbReference type="Proteomes" id="UP000410492">
    <property type="component" value="Unassembled WGS sequence"/>
</dbReference>
<dbReference type="EMBL" id="CAACVG010009446">
    <property type="protein sequence ID" value="VEN53322.1"/>
    <property type="molecule type" value="Genomic_DNA"/>
</dbReference>
<dbReference type="OrthoDB" id="6790091at2759"/>
<organism evidence="2 3">
    <name type="scientific">Callosobruchus maculatus</name>
    <name type="common">Southern cowpea weevil</name>
    <name type="synonym">Pulse bruchid</name>
    <dbReference type="NCBI Taxonomy" id="64391"/>
    <lineage>
        <taxon>Eukaryota</taxon>
        <taxon>Metazoa</taxon>
        <taxon>Ecdysozoa</taxon>
        <taxon>Arthropoda</taxon>
        <taxon>Hexapoda</taxon>
        <taxon>Insecta</taxon>
        <taxon>Pterygota</taxon>
        <taxon>Neoptera</taxon>
        <taxon>Endopterygota</taxon>
        <taxon>Coleoptera</taxon>
        <taxon>Polyphaga</taxon>
        <taxon>Cucujiformia</taxon>
        <taxon>Chrysomeloidea</taxon>
        <taxon>Chrysomelidae</taxon>
        <taxon>Bruchinae</taxon>
        <taxon>Bruchini</taxon>
        <taxon>Callosobruchus</taxon>
    </lineage>
</organism>
<evidence type="ECO:0000313" key="3">
    <source>
        <dbReference type="Proteomes" id="UP000410492"/>
    </source>
</evidence>
<protein>
    <submittedName>
        <fullName evidence="2">Uncharacterized protein</fullName>
    </submittedName>
</protein>
<keyword evidence="1" id="KW-0732">Signal</keyword>
<evidence type="ECO:0000313" key="2">
    <source>
        <dbReference type="EMBL" id="VEN53322.1"/>
    </source>
</evidence>
<dbReference type="AlphaFoldDB" id="A0A653CZL6"/>
<accession>A0A653CZL6</accession>
<feature type="chain" id="PRO_5025022212" evidence="1">
    <location>
        <begin position="19"/>
        <end position="326"/>
    </location>
</feature>
<proteinExistence type="predicted"/>
<gene>
    <name evidence="2" type="ORF">CALMAC_LOCUS13153</name>
</gene>
<evidence type="ECO:0000256" key="1">
    <source>
        <dbReference type="SAM" id="SignalP"/>
    </source>
</evidence>
<name>A0A653CZL6_CALMS</name>
<keyword evidence="3" id="KW-1185">Reference proteome</keyword>
<feature type="signal peptide" evidence="1">
    <location>
        <begin position="1"/>
        <end position="18"/>
    </location>
</feature>